<keyword evidence="3" id="KW-1185">Reference proteome</keyword>
<protein>
    <submittedName>
        <fullName evidence="2">DUF2177 family protein</fullName>
    </submittedName>
</protein>
<name>A0A845APN0_9SPHN</name>
<evidence type="ECO:0000313" key="2">
    <source>
        <dbReference type="EMBL" id="MXP32260.1"/>
    </source>
</evidence>
<dbReference type="Pfam" id="PF09945">
    <property type="entry name" value="DUF2177"/>
    <property type="match status" value="1"/>
</dbReference>
<dbReference type="EMBL" id="WTYE01000001">
    <property type="protein sequence ID" value="MXP32260.1"/>
    <property type="molecule type" value="Genomic_DNA"/>
</dbReference>
<feature type="transmembrane region" description="Helical" evidence="1">
    <location>
        <begin position="70"/>
        <end position="89"/>
    </location>
</feature>
<dbReference type="AlphaFoldDB" id="A0A845APN0"/>
<feature type="transmembrane region" description="Helical" evidence="1">
    <location>
        <begin position="109"/>
        <end position="128"/>
    </location>
</feature>
<accession>A0A845APN0</accession>
<dbReference type="Proteomes" id="UP000446786">
    <property type="component" value="Unassembled WGS sequence"/>
</dbReference>
<dbReference type="RefSeq" id="WP_160779612.1">
    <property type="nucleotide sequence ID" value="NZ_BAAAZF010000001.1"/>
</dbReference>
<feature type="transmembrane region" description="Helical" evidence="1">
    <location>
        <begin position="44"/>
        <end position="63"/>
    </location>
</feature>
<comment type="caution">
    <text evidence="2">The sequence shown here is derived from an EMBL/GenBank/DDBJ whole genome shotgun (WGS) entry which is preliminary data.</text>
</comment>
<dbReference type="InterPro" id="IPR018687">
    <property type="entry name" value="DUF2177_membr"/>
</dbReference>
<feature type="transmembrane region" description="Helical" evidence="1">
    <location>
        <begin position="5"/>
        <end position="24"/>
    </location>
</feature>
<organism evidence="2 3">
    <name type="scientific">Parerythrobacter jejuensis</name>
    <dbReference type="NCBI Taxonomy" id="795812"/>
    <lineage>
        <taxon>Bacteria</taxon>
        <taxon>Pseudomonadati</taxon>
        <taxon>Pseudomonadota</taxon>
        <taxon>Alphaproteobacteria</taxon>
        <taxon>Sphingomonadales</taxon>
        <taxon>Erythrobacteraceae</taxon>
        <taxon>Parerythrobacter</taxon>
    </lineage>
</organism>
<keyword evidence="1" id="KW-1133">Transmembrane helix</keyword>
<evidence type="ECO:0000256" key="1">
    <source>
        <dbReference type="SAM" id="Phobius"/>
    </source>
</evidence>
<proteinExistence type="predicted"/>
<keyword evidence="1" id="KW-0472">Membrane</keyword>
<keyword evidence="1" id="KW-0812">Transmembrane</keyword>
<reference evidence="2 3" key="1">
    <citation type="submission" date="2019-12" db="EMBL/GenBank/DDBJ databases">
        <title>Genomic-based taxomic classification of the family Erythrobacteraceae.</title>
        <authorList>
            <person name="Xu L."/>
        </authorList>
    </citation>
    <scope>NUCLEOTIDE SEQUENCE [LARGE SCALE GENOMIC DNA]</scope>
    <source>
        <strain evidence="2 3">JCM 16677</strain>
    </source>
</reference>
<sequence>MTWIIAYVAAAIVFGILDAIWLGWAGNNFYRPNIGELMADDFRIMPAVVFYIFYVGGMVYFAIKPGLSSGVGTAALNGAILGALCYGTWALTNQATLKVWPTHLSMTDIAWGAFATGSAAAAATWITGRLT</sequence>
<gene>
    <name evidence="2" type="ORF">GRI94_10570</name>
</gene>
<dbReference type="OrthoDB" id="166547at2"/>
<evidence type="ECO:0000313" key="3">
    <source>
        <dbReference type="Proteomes" id="UP000446786"/>
    </source>
</evidence>